<gene>
    <name evidence="3" type="ORF">QTO34_019848</name>
</gene>
<dbReference type="InterPro" id="IPR000504">
    <property type="entry name" value="RRM_dom"/>
</dbReference>
<dbReference type="SUPFAM" id="SSF54928">
    <property type="entry name" value="RNA-binding domain, RBD"/>
    <property type="match status" value="2"/>
</dbReference>
<dbReference type="Proteomes" id="UP001177744">
    <property type="component" value="Unassembled WGS sequence"/>
</dbReference>
<keyword evidence="1" id="KW-0694">RNA-binding</keyword>
<dbReference type="GO" id="GO:0003730">
    <property type="term" value="F:mRNA 3'-UTR binding"/>
    <property type="evidence" value="ECO:0007669"/>
    <property type="project" value="TreeGrafter"/>
</dbReference>
<dbReference type="PANTHER" id="PTHR48026:SF12">
    <property type="entry name" value="HETEROGENEOUS NUCLEAR RIBONUCLEOPROTEIN A3"/>
    <property type="match status" value="1"/>
</dbReference>
<evidence type="ECO:0000313" key="4">
    <source>
        <dbReference type="Proteomes" id="UP001177744"/>
    </source>
</evidence>
<dbReference type="AlphaFoldDB" id="A0AA40HXL7"/>
<dbReference type="Pfam" id="PF00076">
    <property type="entry name" value="RRM_1"/>
    <property type="match status" value="1"/>
</dbReference>
<keyword evidence="4" id="KW-1185">Reference proteome</keyword>
<dbReference type="InterPro" id="IPR012677">
    <property type="entry name" value="Nucleotide-bd_a/b_plait_sf"/>
</dbReference>
<protein>
    <recommendedName>
        <fullName evidence="2">RRM domain-containing protein</fullName>
    </recommendedName>
</protein>
<sequence>MGHTHRLCGVETPPNKTFRGFGFVTYSCVEEVDAAMCAQPHKVDGRVVEPRELFLEKILSSLYGKIENTEVMEDWQSGQKKRICFCNFCYHDTIDKIVQKHHTINGHNCEVNKALSKQEMESAGWIAKRPWRWVMEETLVEEAMEVAAEVVMEEVTVDIMDLEVMVATMVVVLVVAVEEAWVV</sequence>
<evidence type="ECO:0000259" key="2">
    <source>
        <dbReference type="Pfam" id="PF00076"/>
    </source>
</evidence>
<dbReference type="InterPro" id="IPR035979">
    <property type="entry name" value="RBD_domain_sf"/>
</dbReference>
<dbReference type="GO" id="GO:0000398">
    <property type="term" value="P:mRNA splicing, via spliceosome"/>
    <property type="evidence" value="ECO:0007669"/>
    <property type="project" value="TreeGrafter"/>
</dbReference>
<evidence type="ECO:0000313" key="3">
    <source>
        <dbReference type="EMBL" id="KAK1339173.1"/>
    </source>
</evidence>
<comment type="caution">
    <text evidence="3">The sequence shown here is derived from an EMBL/GenBank/DDBJ whole genome shotgun (WGS) entry which is preliminary data.</text>
</comment>
<evidence type="ECO:0000256" key="1">
    <source>
        <dbReference type="ARBA" id="ARBA00022884"/>
    </source>
</evidence>
<feature type="domain" description="RRM" evidence="2">
    <location>
        <begin position="55"/>
        <end position="108"/>
    </location>
</feature>
<dbReference type="PANTHER" id="PTHR48026">
    <property type="entry name" value="HOMOLOGOUS TO DROSOPHILA SQD (SQUID) PROTEIN"/>
    <property type="match status" value="1"/>
</dbReference>
<dbReference type="EMBL" id="JAULJE010000009">
    <property type="protein sequence ID" value="KAK1339173.1"/>
    <property type="molecule type" value="Genomic_DNA"/>
</dbReference>
<name>A0AA40HXL7_CNENI</name>
<organism evidence="3 4">
    <name type="scientific">Cnephaeus nilssonii</name>
    <name type="common">Northern bat</name>
    <name type="synonym">Eptesicus nilssonii</name>
    <dbReference type="NCBI Taxonomy" id="3371016"/>
    <lineage>
        <taxon>Eukaryota</taxon>
        <taxon>Metazoa</taxon>
        <taxon>Chordata</taxon>
        <taxon>Craniata</taxon>
        <taxon>Vertebrata</taxon>
        <taxon>Euteleostomi</taxon>
        <taxon>Mammalia</taxon>
        <taxon>Eutheria</taxon>
        <taxon>Laurasiatheria</taxon>
        <taxon>Chiroptera</taxon>
        <taxon>Yangochiroptera</taxon>
        <taxon>Vespertilionidae</taxon>
        <taxon>Cnephaeus</taxon>
    </lineage>
</organism>
<dbReference type="GO" id="GO:0071013">
    <property type="term" value="C:catalytic step 2 spliceosome"/>
    <property type="evidence" value="ECO:0007669"/>
    <property type="project" value="TreeGrafter"/>
</dbReference>
<reference evidence="3" key="1">
    <citation type="submission" date="2023-06" db="EMBL/GenBank/DDBJ databases">
        <title>Reference genome for the Northern bat (Eptesicus nilssonii), a most northern bat species.</title>
        <authorList>
            <person name="Laine V.N."/>
            <person name="Pulliainen A.T."/>
            <person name="Lilley T.M."/>
        </authorList>
    </citation>
    <scope>NUCLEOTIDE SEQUENCE</scope>
    <source>
        <strain evidence="3">BLF_Eptnil</strain>
        <tissue evidence="3">Kidney</tissue>
    </source>
</reference>
<accession>A0AA40HXL7</accession>
<proteinExistence type="predicted"/>
<dbReference type="Gene3D" id="3.30.70.330">
    <property type="match status" value="2"/>
</dbReference>